<dbReference type="SUPFAM" id="SSF53067">
    <property type="entry name" value="Actin-like ATPase domain"/>
    <property type="match status" value="1"/>
</dbReference>
<dbReference type="PANTHER" id="PTHR18964">
    <property type="entry name" value="ROK (REPRESSOR, ORF, KINASE) FAMILY"/>
    <property type="match status" value="1"/>
</dbReference>
<dbReference type="Proteomes" id="UP000824140">
    <property type="component" value="Unassembled WGS sequence"/>
</dbReference>
<reference evidence="4" key="1">
    <citation type="submission" date="2020-10" db="EMBL/GenBank/DDBJ databases">
        <authorList>
            <person name="Gilroy R."/>
        </authorList>
    </citation>
    <scope>NUCLEOTIDE SEQUENCE</scope>
    <source>
        <strain evidence="4">13766</strain>
    </source>
</reference>
<dbReference type="AlphaFoldDB" id="A0A9D1K701"/>
<dbReference type="SUPFAM" id="SSF46785">
    <property type="entry name" value="Winged helix' DNA-binding domain"/>
    <property type="match status" value="1"/>
</dbReference>
<accession>A0A9D1K701</accession>
<keyword evidence="3" id="KW-0119">Carbohydrate metabolism</keyword>
<dbReference type="EMBL" id="DVJN01000268">
    <property type="protein sequence ID" value="HIS94094.1"/>
    <property type="molecule type" value="Genomic_DNA"/>
</dbReference>
<reference evidence="4" key="2">
    <citation type="journal article" date="2021" name="PeerJ">
        <title>Extensive microbial diversity within the chicken gut microbiome revealed by metagenomics and culture.</title>
        <authorList>
            <person name="Gilroy R."/>
            <person name="Ravi A."/>
            <person name="Getino M."/>
            <person name="Pursley I."/>
            <person name="Horton D.L."/>
            <person name="Alikhan N.F."/>
            <person name="Baker D."/>
            <person name="Gharbi K."/>
            <person name="Hall N."/>
            <person name="Watson M."/>
            <person name="Adriaenssens E.M."/>
            <person name="Foster-Nyarko E."/>
            <person name="Jarju S."/>
            <person name="Secka A."/>
            <person name="Antonio M."/>
            <person name="Oren A."/>
            <person name="Chaudhuri R.R."/>
            <person name="La Ragione R."/>
            <person name="Hildebrand F."/>
            <person name="Pallen M.J."/>
        </authorList>
    </citation>
    <scope>NUCLEOTIDE SEQUENCE</scope>
    <source>
        <strain evidence="4">13766</strain>
    </source>
</reference>
<evidence type="ECO:0000256" key="3">
    <source>
        <dbReference type="ARBA" id="ARBA00022629"/>
    </source>
</evidence>
<dbReference type="PANTHER" id="PTHR18964:SF149">
    <property type="entry name" value="BIFUNCTIONAL UDP-N-ACETYLGLUCOSAMINE 2-EPIMERASE_N-ACETYLMANNOSAMINE KINASE"/>
    <property type="match status" value="1"/>
</dbReference>
<dbReference type="InterPro" id="IPR000600">
    <property type="entry name" value="ROK"/>
</dbReference>
<dbReference type="Gene3D" id="3.30.420.40">
    <property type="match status" value="2"/>
</dbReference>
<gene>
    <name evidence="4" type="ORF">IAA84_13865</name>
</gene>
<proteinExistence type="inferred from homology"/>
<dbReference type="Pfam" id="PF00480">
    <property type="entry name" value="ROK"/>
    <property type="match status" value="1"/>
</dbReference>
<dbReference type="InterPro" id="IPR036388">
    <property type="entry name" value="WH-like_DNA-bd_sf"/>
</dbReference>
<sequence length="361" mass="40210">MQYTFLSHMEAAVRNRNNLLHYVKKSGPISRTDIWKRMDISRASVTQLVQQLQSQNLIIETGRSKSGSGRKQRYIEFNGASHKMFAFDWTSRMFYLTNLSGEVLYEKALSFDRLPQPGEFADALVAEAGHVTEMGLYAPEELQGIVLALPGLINCETASLLYSAKLHWQNVDIAQLFCNRIPGKVFIERTGNIMMLGVYNSGESWKESHFQLFIMDADGIGVSAIVRGHCQHGMNFMYGELGHIKLHSSVPCSCGQHGCLEAVISDLFERSGGRITPEILDHLANAVSTTINISDVGEAILVGSYIDMLTREQSDALVERIRGQVTCLQQRNLKIQCAHNSRQLACAGLSAYAFDRLFPVG</sequence>
<dbReference type="Gene3D" id="1.10.10.10">
    <property type="entry name" value="Winged helix-like DNA-binding domain superfamily/Winged helix DNA-binding domain"/>
    <property type="match status" value="1"/>
</dbReference>
<comment type="function">
    <text evidence="1">Transcriptional repressor of xylose-utilizing enzymes.</text>
</comment>
<evidence type="ECO:0000256" key="1">
    <source>
        <dbReference type="ARBA" id="ARBA00002486"/>
    </source>
</evidence>
<comment type="caution">
    <text evidence="4">The sequence shown here is derived from an EMBL/GenBank/DDBJ whole genome shotgun (WGS) entry which is preliminary data.</text>
</comment>
<dbReference type="InterPro" id="IPR043129">
    <property type="entry name" value="ATPase_NBD"/>
</dbReference>
<evidence type="ECO:0000313" key="5">
    <source>
        <dbReference type="Proteomes" id="UP000824140"/>
    </source>
</evidence>
<evidence type="ECO:0000256" key="2">
    <source>
        <dbReference type="ARBA" id="ARBA00006479"/>
    </source>
</evidence>
<comment type="similarity">
    <text evidence="2">Belongs to the ROK (NagC/XylR) family.</text>
</comment>
<dbReference type="InterPro" id="IPR036390">
    <property type="entry name" value="WH_DNA-bd_sf"/>
</dbReference>
<protein>
    <submittedName>
        <fullName evidence="4">ROK family protein</fullName>
    </submittedName>
</protein>
<keyword evidence="3" id="KW-0859">Xylose metabolism</keyword>
<evidence type="ECO:0000313" key="4">
    <source>
        <dbReference type="EMBL" id="HIS94094.1"/>
    </source>
</evidence>
<organism evidence="4 5">
    <name type="scientific">Candidatus Alectryocaccomicrobium excrementavium</name>
    <dbReference type="NCBI Taxonomy" id="2840668"/>
    <lineage>
        <taxon>Bacteria</taxon>
        <taxon>Bacillati</taxon>
        <taxon>Bacillota</taxon>
        <taxon>Clostridia</taxon>
        <taxon>Candidatus Alectryocaccomicrobium</taxon>
    </lineage>
</organism>
<name>A0A9D1K701_9FIRM</name>
<dbReference type="GO" id="GO:0042732">
    <property type="term" value="P:D-xylose metabolic process"/>
    <property type="evidence" value="ECO:0007669"/>
    <property type="project" value="UniProtKB-KW"/>
</dbReference>